<dbReference type="PATRIC" id="fig|999432.5.peg.553"/>
<sequence length="213" mass="25223">MELVVNKKNIKFLIIKIFLSLLLFMLLCCLCLYIILNIYINNKGIKIKYEDIKNEITIELTEKQIEIMSYIYTNNKGPKFKKLPLIMDFVSSKNKMAYIMATFYFAKNDERNKEITTMDRRIIIFGTRRNIENSIKYKDCYNYVISNSYFGNGIIGLADASKCYFDKDYNYLSNEEFIKLILTTINPIKYNIEVGNKRIIEEKVNEIFKCINE</sequence>
<dbReference type="Proteomes" id="UP000011705">
    <property type="component" value="Chromosome"/>
</dbReference>
<keyword evidence="1" id="KW-1133">Transmembrane helix</keyword>
<gene>
    <name evidence="3" type="ORF">HMPREF9726_00534</name>
</gene>
<evidence type="ECO:0000259" key="2">
    <source>
        <dbReference type="Pfam" id="PF00912"/>
    </source>
</evidence>
<dbReference type="AlphaFoldDB" id="A0A0E2EJN7"/>
<dbReference type="Pfam" id="PF00912">
    <property type="entry name" value="Transgly"/>
    <property type="match status" value="1"/>
</dbReference>
<feature type="transmembrane region" description="Helical" evidence="1">
    <location>
        <begin position="12"/>
        <end position="36"/>
    </location>
</feature>
<keyword evidence="1" id="KW-0472">Membrane</keyword>
<evidence type="ECO:0000256" key="1">
    <source>
        <dbReference type="SAM" id="Phobius"/>
    </source>
</evidence>
<dbReference type="InterPro" id="IPR023346">
    <property type="entry name" value="Lysozyme-like_dom_sf"/>
</dbReference>
<dbReference type="SUPFAM" id="SSF53955">
    <property type="entry name" value="Lysozyme-like"/>
    <property type="match status" value="1"/>
</dbReference>
<dbReference type="InterPro" id="IPR001264">
    <property type="entry name" value="Glyco_trans_51"/>
</dbReference>
<reference evidence="3" key="1">
    <citation type="submission" date="2012-01" db="EMBL/GenBank/DDBJ databases">
        <title>The Genome Sequence of Treponema denticola H-22.</title>
        <authorList>
            <consortium name="The Broad Institute Genome Sequencing Platform"/>
            <person name="Earl A."/>
            <person name="Ward D."/>
            <person name="Feldgarden M."/>
            <person name="Gevers D."/>
            <person name="Blanton J.M."/>
            <person name="Fenno C.J."/>
            <person name="Baranova O.V."/>
            <person name="Mathney J."/>
            <person name="Dewhirst F.E."/>
            <person name="Izard J."/>
            <person name="Young S.K."/>
            <person name="Zeng Q."/>
            <person name="Gargeya S."/>
            <person name="Fitzgerald M."/>
            <person name="Haas B."/>
            <person name="Abouelleil A."/>
            <person name="Alvarado L."/>
            <person name="Arachchi H.M."/>
            <person name="Berlin A."/>
            <person name="Chapman S.B."/>
            <person name="Gearin G."/>
            <person name="Goldberg J."/>
            <person name="Griggs A."/>
            <person name="Gujja S."/>
            <person name="Hansen M."/>
            <person name="Heiman D."/>
            <person name="Howarth C."/>
            <person name="Larimer J."/>
            <person name="Lui A."/>
            <person name="MacDonald P.J.P."/>
            <person name="McCowen C."/>
            <person name="Montmayeur A."/>
            <person name="Murphy C."/>
            <person name="Neiman D."/>
            <person name="Pearson M."/>
            <person name="Priest M."/>
            <person name="Roberts A."/>
            <person name="Saif S."/>
            <person name="Shea T."/>
            <person name="Sisk P."/>
            <person name="Stolte C."/>
            <person name="Sykes S."/>
            <person name="Wortman J."/>
            <person name="Nusbaum C."/>
            <person name="Birren B."/>
        </authorList>
    </citation>
    <scope>NUCLEOTIDE SEQUENCE [LARGE SCALE GENOMIC DNA]</scope>
    <source>
        <strain evidence="3">H-22</strain>
    </source>
</reference>
<dbReference type="Gene3D" id="1.10.3810.10">
    <property type="entry name" value="Biosynthetic peptidoglycan transglycosylase-like"/>
    <property type="match status" value="1"/>
</dbReference>
<accession>A0A0E2EJN7</accession>
<dbReference type="InterPro" id="IPR036950">
    <property type="entry name" value="PBP_transglycosylase"/>
</dbReference>
<protein>
    <recommendedName>
        <fullName evidence="2">Glycosyl transferase family 51 domain-containing protein</fullName>
    </recommendedName>
</protein>
<keyword evidence="1" id="KW-0812">Transmembrane</keyword>
<name>A0A0E2EJN7_TREDN</name>
<evidence type="ECO:0000313" key="3">
    <source>
        <dbReference type="EMBL" id="EMB35393.1"/>
    </source>
</evidence>
<comment type="caution">
    <text evidence="3">The sequence shown here is derived from an EMBL/GenBank/DDBJ whole genome shotgun (WGS) entry which is preliminary data.</text>
</comment>
<dbReference type="RefSeq" id="WP_002683223.1">
    <property type="nucleotide sequence ID" value="NZ_CM001795.1"/>
</dbReference>
<feature type="domain" description="Glycosyl transferase family 51" evidence="2">
    <location>
        <begin position="133"/>
        <end position="207"/>
    </location>
</feature>
<proteinExistence type="predicted"/>
<dbReference type="EMBL" id="AGDV01000004">
    <property type="protein sequence ID" value="EMB35393.1"/>
    <property type="molecule type" value="Genomic_DNA"/>
</dbReference>
<dbReference type="HOGENOM" id="CLU_112491_0_0_12"/>
<organism evidence="3">
    <name type="scientific">Treponema denticola H-22</name>
    <dbReference type="NCBI Taxonomy" id="999432"/>
    <lineage>
        <taxon>Bacteria</taxon>
        <taxon>Pseudomonadati</taxon>
        <taxon>Spirochaetota</taxon>
        <taxon>Spirochaetia</taxon>
        <taxon>Spirochaetales</taxon>
        <taxon>Treponemataceae</taxon>
        <taxon>Treponema</taxon>
    </lineage>
</organism>